<dbReference type="GO" id="GO:0016831">
    <property type="term" value="F:carboxy-lyase activity"/>
    <property type="evidence" value="ECO:0007669"/>
    <property type="project" value="InterPro"/>
</dbReference>
<reference evidence="3 4" key="1">
    <citation type="submission" date="2016-11" db="EMBL/GenBank/DDBJ databases">
        <authorList>
            <person name="Jaros S."/>
            <person name="Januszkiewicz K."/>
            <person name="Wedrychowicz H."/>
        </authorList>
    </citation>
    <scope>NUCLEOTIDE SEQUENCE [LARGE SCALE GENOMIC DNA]</scope>
    <source>
        <strain evidence="3 4">DSM 15970</strain>
    </source>
</reference>
<evidence type="ECO:0000259" key="2">
    <source>
        <dbReference type="Pfam" id="PF20695"/>
    </source>
</evidence>
<dbReference type="STRING" id="1122934.SAMN02745691_02400"/>
<dbReference type="GO" id="GO:0005737">
    <property type="term" value="C:cytoplasm"/>
    <property type="evidence" value="ECO:0007669"/>
    <property type="project" value="TreeGrafter"/>
</dbReference>
<dbReference type="AlphaFoldDB" id="A0A1M6LHP8"/>
<gene>
    <name evidence="3" type="ORF">SAMN02745691_02400</name>
</gene>
<dbReference type="InterPro" id="IPR048304">
    <property type="entry name" value="UbiD_Rift_dom"/>
</dbReference>
<sequence length="157" mass="16781">MSQIYDLRSALELLKTMPGQYVETDVPVDPKAELSGVYRYVGAGGTVKRPTQIGPAMMFNNVKGHPGAPVVIGVLASRARVAAMLGTTPDQLGFLLKDSVSKAIEPIVIPAEKALCQEVVHRADEPGFDIRKLIPAPTNTIEDAGPYITLGMCYASD</sequence>
<dbReference type="PANTHER" id="PTHR30108:SF17">
    <property type="entry name" value="FERULIC ACID DECARBOXYLASE 1"/>
    <property type="match status" value="1"/>
</dbReference>
<organism evidence="3 4">
    <name type="scientific">Parasporobacterium paucivorans DSM 15970</name>
    <dbReference type="NCBI Taxonomy" id="1122934"/>
    <lineage>
        <taxon>Bacteria</taxon>
        <taxon>Bacillati</taxon>
        <taxon>Bacillota</taxon>
        <taxon>Clostridia</taxon>
        <taxon>Lachnospirales</taxon>
        <taxon>Lachnospiraceae</taxon>
        <taxon>Parasporobacterium</taxon>
    </lineage>
</organism>
<dbReference type="SUPFAM" id="SSF50475">
    <property type="entry name" value="FMN-binding split barrel"/>
    <property type="match status" value="1"/>
</dbReference>
<accession>A0A1M6LHP8</accession>
<evidence type="ECO:0000313" key="4">
    <source>
        <dbReference type="Proteomes" id="UP000184342"/>
    </source>
</evidence>
<dbReference type="InterPro" id="IPR049383">
    <property type="entry name" value="UbiD-like_N"/>
</dbReference>
<feature type="domain" description="3-octaprenyl-4-hydroxybenzoate carboxy-lyase-like Rift-related" evidence="1">
    <location>
        <begin position="112"/>
        <end position="157"/>
    </location>
</feature>
<dbReference type="RefSeq" id="WP_143147924.1">
    <property type="nucleotide sequence ID" value="NZ_FQYT01000036.1"/>
</dbReference>
<dbReference type="EMBL" id="FQYT01000036">
    <property type="protein sequence ID" value="SHJ70688.1"/>
    <property type="molecule type" value="Genomic_DNA"/>
</dbReference>
<name>A0A1M6LHP8_9FIRM</name>
<dbReference type="Pfam" id="PF20695">
    <property type="entry name" value="UbiD_N"/>
    <property type="match status" value="1"/>
</dbReference>
<dbReference type="Pfam" id="PF01977">
    <property type="entry name" value="UbiD"/>
    <property type="match status" value="1"/>
</dbReference>
<dbReference type="OrthoDB" id="9809841at2"/>
<protein>
    <submittedName>
        <fullName evidence="3">UbiD family decarboxylase</fullName>
    </submittedName>
</protein>
<dbReference type="PANTHER" id="PTHR30108">
    <property type="entry name" value="3-OCTAPRENYL-4-HYDROXYBENZOATE CARBOXY-LYASE-RELATED"/>
    <property type="match status" value="1"/>
</dbReference>
<feature type="domain" description="3-octaprenyl-4-hydroxybenzoate carboxy-lyase-like N-terminal" evidence="2">
    <location>
        <begin position="18"/>
        <end position="92"/>
    </location>
</feature>
<keyword evidence="4" id="KW-1185">Reference proteome</keyword>
<proteinExistence type="predicted"/>
<dbReference type="InterPro" id="IPR002830">
    <property type="entry name" value="UbiD"/>
</dbReference>
<evidence type="ECO:0000259" key="1">
    <source>
        <dbReference type="Pfam" id="PF01977"/>
    </source>
</evidence>
<feature type="non-terminal residue" evidence="3">
    <location>
        <position position="157"/>
    </location>
</feature>
<dbReference type="Proteomes" id="UP000184342">
    <property type="component" value="Unassembled WGS sequence"/>
</dbReference>
<evidence type="ECO:0000313" key="3">
    <source>
        <dbReference type="EMBL" id="SHJ70688.1"/>
    </source>
</evidence>